<feature type="domain" description="NAD(P)-binding" evidence="2">
    <location>
        <begin position="11"/>
        <end position="180"/>
    </location>
</feature>
<dbReference type="EMBL" id="CP099837">
    <property type="protein sequence ID" value="USY22293.1"/>
    <property type="molecule type" value="Genomic_DNA"/>
</dbReference>
<organism evidence="3 4">
    <name type="scientific">Nocardiopsis exhalans</name>
    <dbReference type="NCBI Taxonomy" id="163604"/>
    <lineage>
        <taxon>Bacteria</taxon>
        <taxon>Bacillati</taxon>
        <taxon>Actinomycetota</taxon>
        <taxon>Actinomycetes</taxon>
        <taxon>Streptosporangiales</taxon>
        <taxon>Nocardiopsidaceae</taxon>
        <taxon>Nocardiopsis</taxon>
    </lineage>
</organism>
<name>A0ABY5DFP4_9ACTN</name>
<dbReference type="PANTHER" id="PTHR43162">
    <property type="match status" value="1"/>
</dbReference>
<sequence length="281" mass="29632">MSSSGTVLVTGGTGTTGSRVARGLRDEGVAVRIATRKPNEADPEHVRFDWADPSTHAPVLEGVERVYLVAPIGVAAPEPMVEPFLAMALSAGVRRVVLLSSSAVDEGAPGPGALHRMVRRTVPEWTVLRPSWFMQNFLGDHPVGAGIRTSGEIVTATGQGRVAFVDPADIAAVAVRALADTVSHDTAHVITGPEPLSYADAAAVVSRVTGRKVRHRSVGVAELVSRLVSGGVPEEFATLLAGLDADIRDGGQEWVTTTVSDLTGRPARSFAEFVRAHRDHF</sequence>
<proteinExistence type="predicted"/>
<accession>A0ABY5DFP4</accession>
<dbReference type="Gene3D" id="3.90.25.10">
    <property type="entry name" value="UDP-galactose 4-epimerase, domain 1"/>
    <property type="match status" value="1"/>
</dbReference>
<dbReference type="Proteomes" id="UP001055940">
    <property type="component" value="Chromosome"/>
</dbReference>
<dbReference type="RefSeq" id="WP_254421079.1">
    <property type="nucleotide sequence ID" value="NZ_BAAAJB010000046.1"/>
</dbReference>
<dbReference type="Gene3D" id="3.40.50.720">
    <property type="entry name" value="NAD(P)-binding Rossmann-like Domain"/>
    <property type="match status" value="1"/>
</dbReference>
<dbReference type="Pfam" id="PF13460">
    <property type="entry name" value="NAD_binding_10"/>
    <property type="match status" value="1"/>
</dbReference>
<dbReference type="InterPro" id="IPR051604">
    <property type="entry name" value="Ergot_Alk_Oxidoreductase"/>
</dbReference>
<dbReference type="PANTHER" id="PTHR43162:SF1">
    <property type="entry name" value="PRESTALK A DIFFERENTIATION PROTEIN A"/>
    <property type="match status" value="1"/>
</dbReference>
<dbReference type="InterPro" id="IPR036291">
    <property type="entry name" value="NAD(P)-bd_dom_sf"/>
</dbReference>
<feature type="region of interest" description="Disordered" evidence="1">
    <location>
        <begin position="1"/>
        <end position="22"/>
    </location>
</feature>
<evidence type="ECO:0000256" key="1">
    <source>
        <dbReference type="SAM" id="MobiDB-lite"/>
    </source>
</evidence>
<evidence type="ECO:0000313" key="3">
    <source>
        <dbReference type="EMBL" id="USY22293.1"/>
    </source>
</evidence>
<dbReference type="InterPro" id="IPR016040">
    <property type="entry name" value="NAD(P)-bd_dom"/>
</dbReference>
<protein>
    <submittedName>
        <fullName evidence="3">NAD(P)H-binding protein</fullName>
    </submittedName>
</protein>
<evidence type="ECO:0000313" key="4">
    <source>
        <dbReference type="Proteomes" id="UP001055940"/>
    </source>
</evidence>
<keyword evidence="4" id="KW-1185">Reference proteome</keyword>
<dbReference type="SUPFAM" id="SSF51735">
    <property type="entry name" value="NAD(P)-binding Rossmann-fold domains"/>
    <property type="match status" value="1"/>
</dbReference>
<feature type="compositionally biased region" description="Low complexity" evidence="1">
    <location>
        <begin position="1"/>
        <end position="10"/>
    </location>
</feature>
<gene>
    <name evidence="3" type="ORF">NE857_12190</name>
</gene>
<reference evidence="3" key="1">
    <citation type="submission" date="2022-06" db="EMBL/GenBank/DDBJ databases">
        <authorList>
            <person name="Ping M."/>
        </authorList>
    </citation>
    <scope>NUCLEOTIDE SEQUENCE</scope>
    <source>
        <strain evidence="3">JCM11759T</strain>
    </source>
</reference>
<evidence type="ECO:0000259" key="2">
    <source>
        <dbReference type="Pfam" id="PF13460"/>
    </source>
</evidence>